<evidence type="ECO:0000313" key="10">
    <source>
        <dbReference type="Proteomes" id="UP000595197"/>
    </source>
</evidence>
<feature type="transmembrane region" description="Helical" evidence="7">
    <location>
        <begin position="392"/>
        <end position="425"/>
    </location>
</feature>
<keyword evidence="6 7" id="KW-0472">Membrane</keyword>
<evidence type="ECO:0000256" key="1">
    <source>
        <dbReference type="ARBA" id="ARBA00004141"/>
    </source>
</evidence>
<keyword evidence="10" id="KW-1185">Reference proteome</keyword>
<evidence type="ECO:0000256" key="7">
    <source>
        <dbReference type="SAM" id="Phobius"/>
    </source>
</evidence>
<keyword evidence="3 7" id="KW-0812">Transmembrane</keyword>
<accession>A0ABX7B6Z6</accession>
<dbReference type="InterPro" id="IPR051679">
    <property type="entry name" value="DASS-Related_Transporters"/>
</dbReference>
<evidence type="ECO:0000256" key="3">
    <source>
        <dbReference type="ARBA" id="ARBA00022692"/>
    </source>
</evidence>
<dbReference type="EMBL" id="CP067420">
    <property type="protein sequence ID" value="QQP89133.1"/>
    <property type="molecule type" value="Genomic_DNA"/>
</dbReference>
<evidence type="ECO:0000256" key="4">
    <source>
        <dbReference type="ARBA" id="ARBA00022737"/>
    </source>
</evidence>
<feature type="domain" description="RCK C-terminal" evidence="8">
    <location>
        <begin position="292"/>
        <end position="377"/>
    </location>
</feature>
<reference evidence="9" key="1">
    <citation type="submission" date="2021-02" db="EMBL/GenBank/DDBJ databases">
        <title>Skermanella TT6 skin isolate.</title>
        <authorList>
            <person name="Lee K."/>
            <person name="Ganzorig M."/>
        </authorList>
    </citation>
    <scope>NUCLEOTIDE SEQUENCE</scope>
    <source>
        <strain evidence="9">TT6</strain>
    </source>
</reference>
<dbReference type="PANTHER" id="PTHR43652:SF2">
    <property type="entry name" value="BASIC AMINO ACID ANTIPORTER YFCC-RELATED"/>
    <property type="match status" value="1"/>
</dbReference>
<feature type="transmembrane region" description="Helical" evidence="7">
    <location>
        <begin position="132"/>
        <end position="152"/>
    </location>
</feature>
<sequence>MTWDQGTLLAVLGATLGVFILDRWRFDVVAMASLMTCVLAGLIAPEDAFAGFSNPAVVTVAMVLVITRTLGRTGVVDEAARRCTALAGGPIGHVAAICALGAGLSAFMNNVGALALLMPIALSTARRNGYPAGMLLMPLSFATLLGGMVTLIGTPPNLLISAFRAEATGSRFLMFDFLPVGLALTVAGVAYLALAGWRLIPRDRGVARDDIDRFRVSDYVTEALVRPGSPWSGRKVEQLEAERGASVIGIIRDRRRVFARPGTVSFQSGDVVLLETDTATLRQLVELEGFALVAQGGGGRQLVLTEAIVVPNALIQGSSALSLDLRERWGVNLVAVSRQGRRFEGRLRDANLSAGDILLLDGDRDTVAEAMAELGCVPLADRKLELEPRRTLLALPLFGAAVAVAAFDLASAAVAFTCAVILMLAARIIRPMALYDSIDWPVIVLLGAMIPLGTAVQTTGLADRIGDAVIMLAPQAGAMGMLAVVLIATMAVTPVLNNTATVVIMAPVVISIARQLGVSPDAFLMAVAIGASCDFLTPFGHHNNSIVLGPGGYRFGDFWRVGLPLELIVIALSLLVIPRVWSF</sequence>
<dbReference type="Pfam" id="PF03600">
    <property type="entry name" value="CitMHS"/>
    <property type="match status" value="1"/>
</dbReference>
<dbReference type="RefSeq" id="WP_201074998.1">
    <property type="nucleotide sequence ID" value="NZ_CP067420.1"/>
</dbReference>
<dbReference type="PANTHER" id="PTHR43652">
    <property type="entry name" value="BASIC AMINO ACID ANTIPORTER YFCC-RELATED"/>
    <property type="match status" value="1"/>
</dbReference>
<keyword evidence="2" id="KW-0813">Transport</keyword>
<feature type="transmembrane region" description="Helical" evidence="7">
    <location>
        <begin position="28"/>
        <end position="45"/>
    </location>
</feature>
<comment type="subcellular location">
    <subcellularLocation>
        <location evidence="1">Membrane</location>
        <topology evidence="1">Multi-pass membrane protein</topology>
    </subcellularLocation>
</comment>
<evidence type="ECO:0000256" key="2">
    <source>
        <dbReference type="ARBA" id="ARBA00022448"/>
    </source>
</evidence>
<dbReference type="CDD" id="cd01115">
    <property type="entry name" value="SLC13_permease"/>
    <property type="match status" value="1"/>
</dbReference>
<protein>
    <submittedName>
        <fullName evidence="9">SLC13 family permease</fullName>
    </submittedName>
</protein>
<feature type="transmembrane region" description="Helical" evidence="7">
    <location>
        <begin position="437"/>
        <end position="456"/>
    </location>
</feature>
<evidence type="ECO:0000313" key="9">
    <source>
        <dbReference type="EMBL" id="QQP89133.1"/>
    </source>
</evidence>
<dbReference type="Pfam" id="PF02080">
    <property type="entry name" value="TrkA_C"/>
    <property type="match status" value="2"/>
</dbReference>
<proteinExistence type="predicted"/>
<dbReference type="Proteomes" id="UP000595197">
    <property type="component" value="Chromosome"/>
</dbReference>
<dbReference type="SUPFAM" id="SSF116726">
    <property type="entry name" value="TrkA C-terminal domain-like"/>
    <property type="match status" value="2"/>
</dbReference>
<name>A0ABX7B6Z6_9PROT</name>
<keyword evidence="5 7" id="KW-1133">Transmembrane helix</keyword>
<gene>
    <name evidence="9" type="ORF">IGS68_24580</name>
</gene>
<dbReference type="PROSITE" id="PS51202">
    <property type="entry name" value="RCK_C"/>
    <property type="match status" value="2"/>
</dbReference>
<evidence type="ECO:0000256" key="6">
    <source>
        <dbReference type="ARBA" id="ARBA00023136"/>
    </source>
</evidence>
<evidence type="ECO:0000256" key="5">
    <source>
        <dbReference type="ARBA" id="ARBA00022989"/>
    </source>
</evidence>
<feature type="transmembrane region" description="Helical" evidence="7">
    <location>
        <begin position="561"/>
        <end position="581"/>
    </location>
</feature>
<dbReference type="InterPro" id="IPR006037">
    <property type="entry name" value="RCK_C"/>
</dbReference>
<dbReference type="InterPro" id="IPR004680">
    <property type="entry name" value="Cit_transptr-like_dom"/>
</dbReference>
<organism evidence="9 10">
    <name type="scientific">Skermanella cutis</name>
    <dbReference type="NCBI Taxonomy" id="2775420"/>
    <lineage>
        <taxon>Bacteria</taxon>
        <taxon>Pseudomonadati</taxon>
        <taxon>Pseudomonadota</taxon>
        <taxon>Alphaproteobacteria</taxon>
        <taxon>Rhodospirillales</taxon>
        <taxon>Azospirillaceae</taxon>
        <taxon>Skermanella</taxon>
    </lineage>
</organism>
<keyword evidence="4" id="KW-0677">Repeat</keyword>
<feature type="domain" description="RCK C-terminal" evidence="8">
    <location>
        <begin position="208"/>
        <end position="290"/>
    </location>
</feature>
<feature type="transmembrane region" description="Helical" evidence="7">
    <location>
        <begin position="6"/>
        <end position="21"/>
    </location>
</feature>
<dbReference type="Gene3D" id="3.30.70.1450">
    <property type="entry name" value="Regulator of K+ conductance, C-terminal domain"/>
    <property type="match status" value="2"/>
</dbReference>
<evidence type="ECO:0000259" key="8">
    <source>
        <dbReference type="PROSITE" id="PS51202"/>
    </source>
</evidence>
<feature type="transmembrane region" description="Helical" evidence="7">
    <location>
        <begin position="468"/>
        <end position="489"/>
    </location>
</feature>
<dbReference type="InterPro" id="IPR036721">
    <property type="entry name" value="RCK_C_sf"/>
</dbReference>
<feature type="transmembrane region" description="Helical" evidence="7">
    <location>
        <begin position="172"/>
        <end position="194"/>
    </location>
</feature>